<organism evidence="2 3">
    <name type="scientific">Porphyridium purpureum</name>
    <name type="common">Red alga</name>
    <name type="synonym">Porphyridium cruentum</name>
    <dbReference type="NCBI Taxonomy" id="35688"/>
    <lineage>
        <taxon>Eukaryota</taxon>
        <taxon>Rhodophyta</taxon>
        <taxon>Bangiophyceae</taxon>
        <taxon>Porphyridiales</taxon>
        <taxon>Porphyridiaceae</taxon>
        <taxon>Porphyridium</taxon>
    </lineage>
</organism>
<feature type="region of interest" description="Disordered" evidence="1">
    <location>
        <begin position="1"/>
        <end position="36"/>
    </location>
</feature>
<dbReference type="Proteomes" id="UP000324585">
    <property type="component" value="Unassembled WGS sequence"/>
</dbReference>
<dbReference type="OrthoDB" id="1922643at2759"/>
<dbReference type="AlphaFoldDB" id="A0A5J4YIP4"/>
<evidence type="ECO:0000313" key="2">
    <source>
        <dbReference type="EMBL" id="KAA8491015.1"/>
    </source>
</evidence>
<sequence length="175" mass="19989">MNLVRPISAQVSTSQDGKTSLTTSQKSQRVKSGKPERRMEFCLTRSQLYREAVGRLHWDTLARRPDLAYAVNKVVRFFYRRDKLAHWALAGIMRYVAESITSRFSARELNVESMVKMLAFVDTDRAGNKAVMRLATGFVTRIYGQDDRRFVIDCKSKLQRAVFDITTEAATVATN</sequence>
<comment type="caution">
    <text evidence="2">The sequence shown here is derived from an EMBL/GenBank/DDBJ whole genome shotgun (WGS) entry which is preliminary data.</text>
</comment>
<reference evidence="3" key="1">
    <citation type="journal article" date="2019" name="Nat. Commun.">
        <title>Expansion of phycobilisome linker gene families in mesophilic red algae.</title>
        <authorList>
            <person name="Lee J."/>
            <person name="Kim D."/>
            <person name="Bhattacharya D."/>
            <person name="Yoon H.S."/>
        </authorList>
    </citation>
    <scope>NUCLEOTIDE SEQUENCE [LARGE SCALE GENOMIC DNA]</scope>
    <source>
        <strain evidence="3">CCMP 1328</strain>
    </source>
</reference>
<keyword evidence="3" id="KW-1185">Reference proteome</keyword>
<name>A0A5J4YIP4_PORPP</name>
<gene>
    <name evidence="2" type="ORF">FVE85_4432</name>
</gene>
<protein>
    <submittedName>
        <fullName evidence="2">Putative mitochondrial protein</fullName>
    </submittedName>
</protein>
<evidence type="ECO:0000313" key="3">
    <source>
        <dbReference type="Proteomes" id="UP000324585"/>
    </source>
</evidence>
<accession>A0A5J4YIP4</accession>
<dbReference type="EMBL" id="VRMN01000016">
    <property type="protein sequence ID" value="KAA8491015.1"/>
    <property type="molecule type" value="Genomic_DNA"/>
</dbReference>
<evidence type="ECO:0000256" key="1">
    <source>
        <dbReference type="SAM" id="MobiDB-lite"/>
    </source>
</evidence>
<feature type="compositionally biased region" description="Polar residues" evidence="1">
    <location>
        <begin position="9"/>
        <end position="27"/>
    </location>
</feature>
<proteinExistence type="predicted"/>